<dbReference type="SFLD" id="SFLDS00003">
    <property type="entry name" value="Haloacid_Dehalogenase"/>
    <property type="match status" value="1"/>
</dbReference>
<dbReference type="PRINTS" id="PR00119">
    <property type="entry name" value="CATATPASE"/>
</dbReference>
<dbReference type="PANTHER" id="PTHR43520">
    <property type="entry name" value="ATP7, ISOFORM B"/>
    <property type="match status" value="1"/>
</dbReference>
<evidence type="ECO:0000256" key="9">
    <source>
        <dbReference type="ARBA" id="ARBA00023136"/>
    </source>
</evidence>
<comment type="subcellular location">
    <subcellularLocation>
        <location evidence="10">Cell membrane</location>
    </subcellularLocation>
    <subcellularLocation>
        <location evidence="1">Endomembrane system</location>
        <topology evidence="1">Multi-pass membrane protein</topology>
    </subcellularLocation>
</comment>
<feature type="transmembrane region" description="Helical" evidence="10">
    <location>
        <begin position="432"/>
        <end position="454"/>
    </location>
</feature>
<evidence type="ECO:0000313" key="13">
    <source>
        <dbReference type="Proteomes" id="UP001233360"/>
    </source>
</evidence>
<feature type="transmembrane region" description="Helical" evidence="10">
    <location>
        <begin position="770"/>
        <end position="787"/>
    </location>
</feature>
<dbReference type="Gene3D" id="3.40.50.1000">
    <property type="entry name" value="HAD superfamily/HAD-like"/>
    <property type="match status" value="1"/>
</dbReference>
<keyword evidence="3 10" id="KW-0812">Transmembrane</keyword>
<dbReference type="InterPro" id="IPR059000">
    <property type="entry name" value="ATPase_P-type_domA"/>
</dbReference>
<feature type="transmembrane region" description="Helical" evidence="10">
    <location>
        <begin position="253"/>
        <end position="271"/>
    </location>
</feature>
<dbReference type="PANTHER" id="PTHR43520:SF8">
    <property type="entry name" value="P-TYPE CU(+) TRANSPORTER"/>
    <property type="match status" value="1"/>
</dbReference>
<feature type="domain" description="HMA" evidence="11">
    <location>
        <begin position="76"/>
        <end position="141"/>
    </location>
</feature>
<keyword evidence="6 10" id="KW-0067">ATP-binding</keyword>
<comment type="caution">
    <text evidence="12">The sequence shown here is derived from an EMBL/GenBank/DDBJ whole genome shotgun (WGS) entry which is preliminary data.</text>
</comment>
<dbReference type="Gene3D" id="2.70.150.10">
    <property type="entry name" value="Calcium-transporting ATPase, cytoplasmic transduction domain A"/>
    <property type="match status" value="1"/>
</dbReference>
<dbReference type="SUPFAM" id="SSF55008">
    <property type="entry name" value="HMA, heavy metal-associated domain"/>
    <property type="match status" value="2"/>
</dbReference>
<gene>
    <name evidence="12" type="ORF">QE380_003313</name>
</gene>
<evidence type="ECO:0000256" key="4">
    <source>
        <dbReference type="ARBA" id="ARBA00022723"/>
    </source>
</evidence>
<dbReference type="SFLD" id="SFLDG00002">
    <property type="entry name" value="C1.7:_P-type_atpase_like"/>
    <property type="match status" value="1"/>
</dbReference>
<dbReference type="PROSITE" id="PS50846">
    <property type="entry name" value="HMA_2"/>
    <property type="match status" value="2"/>
</dbReference>
<feature type="transmembrane region" description="Helical" evidence="10">
    <location>
        <begin position="405"/>
        <end position="426"/>
    </location>
</feature>
<feature type="transmembrane region" description="Helical" evidence="10">
    <location>
        <begin position="745"/>
        <end position="764"/>
    </location>
</feature>
<dbReference type="NCBIfam" id="TIGR01494">
    <property type="entry name" value="ATPase_P-type"/>
    <property type="match status" value="1"/>
</dbReference>
<dbReference type="Gene3D" id="3.30.70.100">
    <property type="match status" value="2"/>
</dbReference>
<dbReference type="CDD" id="cd02094">
    <property type="entry name" value="P-type_ATPase_Cu-like"/>
    <property type="match status" value="1"/>
</dbReference>
<dbReference type="NCBIfam" id="TIGR01525">
    <property type="entry name" value="ATPase-IB_hvy"/>
    <property type="match status" value="1"/>
</dbReference>
<keyword evidence="13" id="KW-1185">Reference proteome</keyword>
<evidence type="ECO:0000256" key="10">
    <source>
        <dbReference type="RuleBase" id="RU362081"/>
    </source>
</evidence>
<sequence>MTNPPVKNQTIILPIEGMSCNACAARIEKVLNRLPDVQAHVNFASEKAQIELKSTESTLDDVIHHIEKAGFKVPPQHLELSIEGMSCAACAARIEKVLNKQNHVEAVVNFSNETAHVDYFTGLITPEQIIQKIEKAGFKAIQKQELNSKDLQQHKQQQWKQQQHMLIIAIIFTLPLMVEMMGMMFGMHELIPRWIQWLLATPVQFWCGWQFYRNAYLSLRGGSANMDVLVVLGTTSAYLFSSVVVLFGLDQHVYFEASAAIITLVLLGKLLEARAKAKTGAAIESLLNLQPQIAHREIEGEISDIAVNELHSGDIFIVRPGESIPVDGIILEGTSEIDEAMLTGESIPVIKHPQDQVFAATINYHGVLRVKATGVGNDTVLAKIIGMVEQAQGSKAAIQKLADQIASIFVPVVIIISSLTLLLTWWLSQSFISSLISAVAVLVIACPCALGLATPAAIMVGTGRGAQSGILFRNAQALEHAQKISVMVMDKTGTLTEGKPAVAHSKIGAGISVSDFWSAIKTLERDSEHPIARALVQHTETMQTDQLELQDFKVLSGHGIQARINGDLALLGSPRFLSEHDITLDHTLVEELEHQGNTVIALSIAGQLQGYIGLQDQLRADASSTIYALQQRGIEIVILTGDSPRVAKVIAKQLNIEKFVAGVLPQNKAAEVAKLKQQGHWVAMVGDGINDAPALATADISFAIGAGSDIAIDSADIVLMQSQLTGLINAIDLSKATLSKVKQNLFFAFIYNSLGIPLAALGLLNPVVAGAAMALSSVSVLTNSLLLRRWKPLKFNSTQEIK</sequence>
<dbReference type="InterPro" id="IPR006121">
    <property type="entry name" value="HMA_dom"/>
</dbReference>
<dbReference type="SUPFAM" id="SSF56784">
    <property type="entry name" value="HAD-like"/>
    <property type="match status" value="1"/>
</dbReference>
<reference evidence="12 13" key="1">
    <citation type="submission" date="2023-07" db="EMBL/GenBank/DDBJ databases">
        <title>Functional and genomic diversity of the sorghum phyllosphere microbiome.</title>
        <authorList>
            <person name="Shade A."/>
        </authorList>
    </citation>
    <scope>NUCLEOTIDE SEQUENCE [LARGE SCALE GENOMIC DNA]</scope>
    <source>
        <strain evidence="12 13">SORGH_AS_0887</strain>
    </source>
</reference>
<dbReference type="Proteomes" id="UP001233360">
    <property type="component" value="Unassembled WGS sequence"/>
</dbReference>
<evidence type="ECO:0000256" key="5">
    <source>
        <dbReference type="ARBA" id="ARBA00022741"/>
    </source>
</evidence>
<dbReference type="EMBL" id="JAUTBK010000002">
    <property type="protein sequence ID" value="MDQ1210390.1"/>
    <property type="molecule type" value="Genomic_DNA"/>
</dbReference>
<dbReference type="NCBIfam" id="TIGR01512">
    <property type="entry name" value="ATPase-IB2_Cd"/>
    <property type="match status" value="1"/>
</dbReference>
<evidence type="ECO:0000256" key="6">
    <source>
        <dbReference type="ARBA" id="ARBA00022840"/>
    </source>
</evidence>
<dbReference type="Pfam" id="PF00122">
    <property type="entry name" value="E1-E2_ATPase"/>
    <property type="match status" value="1"/>
</dbReference>
<dbReference type="SFLD" id="SFLDF00027">
    <property type="entry name" value="p-type_atpase"/>
    <property type="match status" value="1"/>
</dbReference>
<dbReference type="SUPFAM" id="SSF81665">
    <property type="entry name" value="Calcium ATPase, transmembrane domain M"/>
    <property type="match status" value="1"/>
</dbReference>
<evidence type="ECO:0000256" key="1">
    <source>
        <dbReference type="ARBA" id="ARBA00004127"/>
    </source>
</evidence>
<feature type="domain" description="HMA" evidence="11">
    <location>
        <begin position="9"/>
        <end position="74"/>
    </location>
</feature>
<comment type="similarity">
    <text evidence="2 10">Belongs to the cation transport ATPase (P-type) (TC 3.A.3) family. Type IB subfamily.</text>
</comment>
<dbReference type="InterPro" id="IPR044492">
    <property type="entry name" value="P_typ_ATPase_HD_dom"/>
</dbReference>
<keyword evidence="9 10" id="KW-0472">Membrane</keyword>
<accession>A0ABU0V0Q6</accession>
<dbReference type="InterPro" id="IPR017969">
    <property type="entry name" value="Heavy-metal-associated_CS"/>
</dbReference>
<evidence type="ECO:0000259" key="11">
    <source>
        <dbReference type="PROSITE" id="PS50846"/>
    </source>
</evidence>
<dbReference type="SUPFAM" id="SSF81653">
    <property type="entry name" value="Calcium ATPase, transduction domain A"/>
    <property type="match status" value="1"/>
</dbReference>
<dbReference type="RefSeq" id="WP_307005007.1">
    <property type="nucleotide sequence ID" value="NZ_JAUTBK010000002.1"/>
</dbReference>
<evidence type="ECO:0000256" key="3">
    <source>
        <dbReference type="ARBA" id="ARBA00022692"/>
    </source>
</evidence>
<evidence type="ECO:0000256" key="2">
    <source>
        <dbReference type="ARBA" id="ARBA00006024"/>
    </source>
</evidence>
<dbReference type="InterPro" id="IPR023214">
    <property type="entry name" value="HAD_sf"/>
</dbReference>
<evidence type="ECO:0000313" key="12">
    <source>
        <dbReference type="EMBL" id="MDQ1210390.1"/>
    </source>
</evidence>
<evidence type="ECO:0000256" key="8">
    <source>
        <dbReference type="ARBA" id="ARBA00022989"/>
    </source>
</evidence>
<dbReference type="InterPro" id="IPR036412">
    <property type="entry name" value="HAD-like_sf"/>
</dbReference>
<protein>
    <submittedName>
        <fullName evidence="12">Cu+-exporting ATPase</fullName>
    </submittedName>
</protein>
<keyword evidence="5 10" id="KW-0547">Nucleotide-binding</keyword>
<dbReference type="Pfam" id="PF00403">
    <property type="entry name" value="HMA"/>
    <property type="match status" value="2"/>
</dbReference>
<dbReference type="InterPro" id="IPR027256">
    <property type="entry name" value="P-typ_ATPase_IB"/>
</dbReference>
<dbReference type="InterPro" id="IPR018303">
    <property type="entry name" value="ATPase_P-typ_P_site"/>
</dbReference>
<dbReference type="InterPro" id="IPR023299">
    <property type="entry name" value="ATPase_P-typ_cyto_dom_N"/>
</dbReference>
<feature type="transmembrane region" description="Helical" evidence="10">
    <location>
        <begin position="165"/>
        <end position="188"/>
    </location>
</feature>
<keyword evidence="10" id="KW-1003">Cell membrane</keyword>
<feature type="transmembrane region" description="Helical" evidence="10">
    <location>
        <begin position="194"/>
        <end position="212"/>
    </location>
</feature>
<dbReference type="InterPro" id="IPR008250">
    <property type="entry name" value="ATPase_P-typ_transduc_dom_A_sf"/>
</dbReference>
<proteinExistence type="inferred from homology"/>
<evidence type="ECO:0000256" key="7">
    <source>
        <dbReference type="ARBA" id="ARBA00022967"/>
    </source>
</evidence>
<dbReference type="PROSITE" id="PS01047">
    <property type="entry name" value="HMA_1"/>
    <property type="match status" value="2"/>
</dbReference>
<dbReference type="Pfam" id="PF00702">
    <property type="entry name" value="Hydrolase"/>
    <property type="match status" value="1"/>
</dbReference>
<keyword evidence="4 10" id="KW-0479">Metal-binding</keyword>
<organism evidence="12 13">
    <name type="scientific">Acinetobacter baylyi</name>
    <dbReference type="NCBI Taxonomy" id="202950"/>
    <lineage>
        <taxon>Bacteria</taxon>
        <taxon>Pseudomonadati</taxon>
        <taxon>Pseudomonadota</taxon>
        <taxon>Gammaproteobacteria</taxon>
        <taxon>Moraxellales</taxon>
        <taxon>Moraxellaceae</taxon>
        <taxon>Acinetobacter</taxon>
    </lineage>
</organism>
<dbReference type="InterPro" id="IPR001757">
    <property type="entry name" value="P_typ_ATPase"/>
</dbReference>
<dbReference type="InterPro" id="IPR023298">
    <property type="entry name" value="ATPase_P-typ_TM_dom_sf"/>
</dbReference>
<dbReference type="InterPro" id="IPR036163">
    <property type="entry name" value="HMA_dom_sf"/>
</dbReference>
<dbReference type="PRINTS" id="PR00120">
    <property type="entry name" value="HATPASE"/>
</dbReference>
<dbReference type="Gene3D" id="3.40.1110.10">
    <property type="entry name" value="Calcium-transporting ATPase, cytoplasmic domain N"/>
    <property type="match status" value="1"/>
</dbReference>
<feature type="transmembrane region" description="Helical" evidence="10">
    <location>
        <begin position="224"/>
        <end position="247"/>
    </location>
</feature>
<dbReference type="CDD" id="cd00371">
    <property type="entry name" value="HMA"/>
    <property type="match status" value="2"/>
</dbReference>
<keyword evidence="8 10" id="KW-1133">Transmembrane helix</keyword>
<name>A0ABU0V0Q6_ACIBI</name>
<dbReference type="PROSITE" id="PS00154">
    <property type="entry name" value="ATPASE_E1_E2"/>
    <property type="match status" value="1"/>
</dbReference>
<keyword evidence="7" id="KW-1278">Translocase</keyword>
<dbReference type="NCBIfam" id="TIGR01511">
    <property type="entry name" value="ATPase-IB1_Cu"/>
    <property type="match status" value="1"/>
</dbReference>